<dbReference type="GO" id="GO:0016491">
    <property type="term" value="F:oxidoreductase activity"/>
    <property type="evidence" value="ECO:0007669"/>
    <property type="project" value="UniProtKB-KW"/>
</dbReference>
<dbReference type="SUPFAM" id="SSF54373">
    <property type="entry name" value="FAD-linked reductases, C-terminal domain"/>
    <property type="match status" value="1"/>
</dbReference>
<keyword evidence="2" id="KW-0274">FAD</keyword>
<dbReference type="Proteomes" id="UP000799778">
    <property type="component" value="Unassembled WGS sequence"/>
</dbReference>
<protein>
    <submittedName>
        <fullName evidence="5">FAD/NAD(P)-binding domain-containing protein</fullName>
    </submittedName>
</protein>
<sequence>MASDQKLQVAIVGAGIAGLTAAIALKHHPRIEVHIYEQATELREIGASIALGPNGMRTLDRLGIHNALDDEIAFRNRKTGFPHIYRHYKTNEIVSVDGYKGQVEDRHQTSRFYRAHLQQALLEHIDPTQLHLGKTFVSSEINQSSKKLTIKFLDGTSATAEILLGTDGINSPVRRSYKPDSAAKWTGWVTFRSVFPISHVAHIRDLPDEANHFWGHDRTVFLSKLGKDLFTFVGSYQSDPNAEDAPWKQSTWNADGDVELLREYYKDWSPLIRQIVDAVPYTRIYPNASGQGLDSWILGNGRVTLAGDAAHAHGGAFAAGGSLAIDDAWAFASSLLQAFPTDATKLPSDEDISRALRVYNNTRKPHTDRVLETVHKGNNARVAAIGKSETDEQLRARFQNRINPTWIHEHDVQEAFRKAVEKEKHTLGVQPRL</sequence>
<proteinExistence type="predicted"/>
<gene>
    <name evidence="5" type="ORF">BU24DRAFT_493097</name>
</gene>
<dbReference type="SUPFAM" id="SSF51905">
    <property type="entry name" value="FAD/NAD(P)-binding domain"/>
    <property type="match status" value="1"/>
</dbReference>
<evidence type="ECO:0000256" key="3">
    <source>
        <dbReference type="ARBA" id="ARBA00023002"/>
    </source>
</evidence>
<evidence type="ECO:0000256" key="1">
    <source>
        <dbReference type="ARBA" id="ARBA00022630"/>
    </source>
</evidence>
<feature type="domain" description="FAD-binding" evidence="4">
    <location>
        <begin position="7"/>
        <end position="343"/>
    </location>
</feature>
<dbReference type="PRINTS" id="PR00420">
    <property type="entry name" value="RNGMNOXGNASE"/>
</dbReference>
<evidence type="ECO:0000259" key="4">
    <source>
        <dbReference type="Pfam" id="PF01494"/>
    </source>
</evidence>
<dbReference type="InterPro" id="IPR051104">
    <property type="entry name" value="FAD_monoxygenase"/>
</dbReference>
<dbReference type="GO" id="GO:0044550">
    <property type="term" value="P:secondary metabolite biosynthetic process"/>
    <property type="evidence" value="ECO:0007669"/>
    <property type="project" value="TreeGrafter"/>
</dbReference>
<evidence type="ECO:0000313" key="5">
    <source>
        <dbReference type="EMBL" id="KAF2014502.1"/>
    </source>
</evidence>
<evidence type="ECO:0000256" key="2">
    <source>
        <dbReference type="ARBA" id="ARBA00022827"/>
    </source>
</evidence>
<dbReference type="GeneID" id="54291338"/>
<dbReference type="PANTHER" id="PTHR46720">
    <property type="entry name" value="HYDROXYLASE, PUTATIVE (AFU_ORTHOLOGUE AFUA_3G01460)-RELATED"/>
    <property type="match status" value="1"/>
</dbReference>
<keyword evidence="3" id="KW-0560">Oxidoreductase</keyword>
<dbReference type="RefSeq" id="XP_033382841.1">
    <property type="nucleotide sequence ID" value="XM_033533941.1"/>
</dbReference>
<keyword evidence="1" id="KW-0285">Flavoprotein</keyword>
<dbReference type="InterPro" id="IPR036188">
    <property type="entry name" value="FAD/NAD-bd_sf"/>
</dbReference>
<reference evidence="5" key="1">
    <citation type="journal article" date="2020" name="Stud. Mycol.">
        <title>101 Dothideomycetes genomes: a test case for predicting lifestyles and emergence of pathogens.</title>
        <authorList>
            <person name="Haridas S."/>
            <person name="Albert R."/>
            <person name="Binder M."/>
            <person name="Bloem J."/>
            <person name="Labutti K."/>
            <person name="Salamov A."/>
            <person name="Andreopoulos B."/>
            <person name="Baker S."/>
            <person name="Barry K."/>
            <person name="Bills G."/>
            <person name="Bluhm B."/>
            <person name="Cannon C."/>
            <person name="Castanera R."/>
            <person name="Culley D."/>
            <person name="Daum C."/>
            <person name="Ezra D."/>
            <person name="Gonzalez J."/>
            <person name="Henrissat B."/>
            <person name="Kuo A."/>
            <person name="Liang C."/>
            <person name="Lipzen A."/>
            <person name="Lutzoni F."/>
            <person name="Magnuson J."/>
            <person name="Mondo S."/>
            <person name="Nolan M."/>
            <person name="Ohm R."/>
            <person name="Pangilinan J."/>
            <person name="Park H.-J."/>
            <person name="Ramirez L."/>
            <person name="Alfaro M."/>
            <person name="Sun H."/>
            <person name="Tritt A."/>
            <person name="Yoshinaga Y."/>
            <person name="Zwiers L.-H."/>
            <person name="Turgeon B."/>
            <person name="Goodwin S."/>
            <person name="Spatafora J."/>
            <person name="Crous P."/>
            <person name="Grigoriev I."/>
        </authorList>
    </citation>
    <scope>NUCLEOTIDE SEQUENCE</scope>
    <source>
        <strain evidence="5">CBS 175.79</strain>
    </source>
</reference>
<accession>A0A6A5XN08</accession>
<dbReference type="Gene3D" id="3.50.50.60">
    <property type="entry name" value="FAD/NAD(P)-binding domain"/>
    <property type="match status" value="1"/>
</dbReference>
<organism evidence="5 6">
    <name type="scientific">Aaosphaeria arxii CBS 175.79</name>
    <dbReference type="NCBI Taxonomy" id="1450172"/>
    <lineage>
        <taxon>Eukaryota</taxon>
        <taxon>Fungi</taxon>
        <taxon>Dikarya</taxon>
        <taxon>Ascomycota</taxon>
        <taxon>Pezizomycotina</taxon>
        <taxon>Dothideomycetes</taxon>
        <taxon>Pleosporomycetidae</taxon>
        <taxon>Pleosporales</taxon>
        <taxon>Pleosporales incertae sedis</taxon>
        <taxon>Aaosphaeria</taxon>
    </lineage>
</organism>
<dbReference type="OrthoDB" id="417877at2759"/>
<name>A0A6A5XN08_9PLEO</name>
<keyword evidence="6" id="KW-1185">Reference proteome</keyword>
<dbReference type="EMBL" id="ML978070">
    <property type="protein sequence ID" value="KAF2014502.1"/>
    <property type="molecule type" value="Genomic_DNA"/>
</dbReference>
<evidence type="ECO:0000313" key="6">
    <source>
        <dbReference type="Proteomes" id="UP000799778"/>
    </source>
</evidence>
<dbReference type="InterPro" id="IPR002938">
    <property type="entry name" value="FAD-bd"/>
</dbReference>
<dbReference type="GO" id="GO:0071949">
    <property type="term" value="F:FAD binding"/>
    <property type="evidence" value="ECO:0007669"/>
    <property type="project" value="InterPro"/>
</dbReference>
<dbReference type="AlphaFoldDB" id="A0A6A5XN08"/>
<dbReference type="PANTHER" id="PTHR46720:SF3">
    <property type="entry name" value="FAD-BINDING DOMAIN-CONTAINING PROTEIN-RELATED"/>
    <property type="match status" value="1"/>
</dbReference>
<dbReference type="Pfam" id="PF01494">
    <property type="entry name" value="FAD_binding_3"/>
    <property type="match status" value="1"/>
</dbReference>